<proteinExistence type="predicted"/>
<evidence type="ECO:0000313" key="3">
    <source>
        <dbReference type="Proteomes" id="UP001286313"/>
    </source>
</evidence>
<dbReference type="InterPro" id="IPR001251">
    <property type="entry name" value="CRAL-TRIO_dom"/>
</dbReference>
<dbReference type="AlphaFoldDB" id="A0AAE1K569"/>
<dbReference type="GO" id="GO:1902936">
    <property type="term" value="F:phosphatidylinositol bisphosphate binding"/>
    <property type="evidence" value="ECO:0007669"/>
    <property type="project" value="TreeGrafter"/>
</dbReference>
<feature type="domain" description="CRAL-TRIO" evidence="1">
    <location>
        <begin position="4"/>
        <end position="86"/>
    </location>
</feature>
<organism evidence="2 3">
    <name type="scientific">Petrolisthes cinctipes</name>
    <name type="common">Flat porcelain crab</name>
    <dbReference type="NCBI Taxonomy" id="88211"/>
    <lineage>
        <taxon>Eukaryota</taxon>
        <taxon>Metazoa</taxon>
        <taxon>Ecdysozoa</taxon>
        <taxon>Arthropoda</taxon>
        <taxon>Crustacea</taxon>
        <taxon>Multicrustacea</taxon>
        <taxon>Malacostraca</taxon>
        <taxon>Eumalacostraca</taxon>
        <taxon>Eucarida</taxon>
        <taxon>Decapoda</taxon>
        <taxon>Pleocyemata</taxon>
        <taxon>Anomura</taxon>
        <taxon>Galatheoidea</taxon>
        <taxon>Porcellanidae</taxon>
        <taxon>Petrolisthes</taxon>
    </lineage>
</organism>
<dbReference type="Gene3D" id="3.40.525.10">
    <property type="entry name" value="CRAL-TRIO lipid binding domain"/>
    <property type="match status" value="1"/>
</dbReference>
<accession>A0AAE1K569</accession>
<dbReference type="PANTHER" id="PTHR10174">
    <property type="entry name" value="ALPHA-TOCOPHEROL TRANSFER PROTEIN-RELATED"/>
    <property type="match status" value="1"/>
</dbReference>
<dbReference type="EMBL" id="JAWQEG010003517">
    <property type="protein sequence ID" value="KAK3865836.1"/>
    <property type="molecule type" value="Genomic_DNA"/>
</dbReference>
<dbReference type="GO" id="GO:0016020">
    <property type="term" value="C:membrane"/>
    <property type="evidence" value="ECO:0007669"/>
    <property type="project" value="TreeGrafter"/>
</dbReference>
<dbReference type="SUPFAM" id="SSF52087">
    <property type="entry name" value="CRAL/TRIO domain"/>
    <property type="match status" value="1"/>
</dbReference>
<reference evidence="2" key="1">
    <citation type="submission" date="2023-10" db="EMBL/GenBank/DDBJ databases">
        <title>Genome assemblies of two species of porcelain crab, Petrolisthes cinctipes and Petrolisthes manimaculis (Anomura: Porcellanidae).</title>
        <authorList>
            <person name="Angst P."/>
        </authorList>
    </citation>
    <scope>NUCLEOTIDE SEQUENCE</scope>
    <source>
        <strain evidence="2">PB745_01</strain>
        <tissue evidence="2">Gill</tissue>
    </source>
</reference>
<dbReference type="CDD" id="cd00170">
    <property type="entry name" value="SEC14"/>
    <property type="match status" value="1"/>
</dbReference>
<dbReference type="Pfam" id="PF00650">
    <property type="entry name" value="CRAL_TRIO"/>
    <property type="match status" value="1"/>
</dbReference>
<comment type="caution">
    <text evidence="2">The sequence shown here is derived from an EMBL/GenBank/DDBJ whole genome shotgun (WGS) entry which is preliminary data.</text>
</comment>
<evidence type="ECO:0000313" key="2">
    <source>
        <dbReference type="EMBL" id="KAK3865836.1"/>
    </source>
</evidence>
<dbReference type="InterPro" id="IPR036865">
    <property type="entry name" value="CRAL-TRIO_dom_sf"/>
</dbReference>
<dbReference type="Proteomes" id="UP001286313">
    <property type="component" value="Unassembled WGS sequence"/>
</dbReference>
<evidence type="ECO:0000259" key="1">
    <source>
        <dbReference type="Pfam" id="PF00650"/>
    </source>
</evidence>
<dbReference type="PANTHER" id="PTHR10174:SF224">
    <property type="entry name" value="RETINOL-BINDING PROTEIN PINTA"/>
    <property type="match status" value="1"/>
</dbReference>
<name>A0AAE1K569_PETCI</name>
<sequence>MFIPLMDKDLHGRRVIITRPGLEDPRETKVDDLMKACMLIMDVFLEDDEDVTITGVTFVEDVKELSMAHVVTFTPVMVKKMMTLIQVQTNNKGDAYADTNYSKISHLECNGNR</sequence>
<keyword evidence="3" id="KW-1185">Reference proteome</keyword>
<protein>
    <recommendedName>
        <fullName evidence="1">CRAL-TRIO domain-containing protein</fullName>
    </recommendedName>
</protein>
<gene>
    <name evidence="2" type="ORF">Pcinc_028580</name>
</gene>